<protein>
    <submittedName>
        <fullName evidence="3">Uncharacterized protein</fullName>
    </submittedName>
</protein>
<feature type="signal peptide" evidence="2">
    <location>
        <begin position="1"/>
        <end position="25"/>
    </location>
</feature>
<sequence>MPKQILASITMSACMLLSTASAVYATPASQGEAALSIQAPGSVTKGSAFQISGTSSLTEVTIKIVGPNQIDLFFDVQKVVNGTFQDTFTVPADDLKWPTGMYTIAVGQGTQVKTATFEVKKSGSQHTGSGGGGGHLKNRQHPPNHASFRLLIQIR</sequence>
<organism evidence="3 4">
    <name type="scientific">Paenibacillus hexagrammi</name>
    <dbReference type="NCBI Taxonomy" id="2908839"/>
    <lineage>
        <taxon>Bacteria</taxon>
        <taxon>Bacillati</taxon>
        <taxon>Bacillota</taxon>
        <taxon>Bacilli</taxon>
        <taxon>Bacillales</taxon>
        <taxon>Paenibacillaceae</taxon>
        <taxon>Paenibacillus</taxon>
    </lineage>
</organism>
<dbReference type="RefSeq" id="WP_235121538.1">
    <property type="nucleotide sequence ID" value="NZ_CP090978.1"/>
</dbReference>
<dbReference type="Proteomes" id="UP001649230">
    <property type="component" value="Chromosome"/>
</dbReference>
<name>A0ABY3SNF1_9BACL</name>
<accession>A0ABY3SNF1</accession>
<keyword evidence="2" id="KW-0732">Signal</keyword>
<gene>
    <name evidence="3" type="ORF">L0M14_07420</name>
</gene>
<keyword evidence="4" id="KW-1185">Reference proteome</keyword>
<evidence type="ECO:0000256" key="2">
    <source>
        <dbReference type="SAM" id="SignalP"/>
    </source>
</evidence>
<dbReference type="EMBL" id="CP090978">
    <property type="protein sequence ID" value="UJF34965.1"/>
    <property type="molecule type" value="Genomic_DNA"/>
</dbReference>
<evidence type="ECO:0000313" key="3">
    <source>
        <dbReference type="EMBL" id="UJF34965.1"/>
    </source>
</evidence>
<reference evidence="3 4" key="1">
    <citation type="journal article" date="2024" name="Int. J. Syst. Evol. Microbiol.">
        <title>Paenibacillus hexagrammi sp. nov., a novel bacterium isolated from the gut content of Hexagrammos agrammus.</title>
        <authorList>
            <person name="Jung H.K."/>
            <person name="Kim D.G."/>
            <person name="Zin H."/>
            <person name="Park J."/>
            <person name="Jung H."/>
            <person name="Kim Y.O."/>
            <person name="Kong H.J."/>
            <person name="Kim J.W."/>
            <person name="Kim Y.S."/>
        </authorList>
    </citation>
    <scope>NUCLEOTIDE SEQUENCE [LARGE SCALE GENOMIC DNA]</scope>
    <source>
        <strain evidence="3 4">YPD9-1</strain>
    </source>
</reference>
<evidence type="ECO:0000313" key="4">
    <source>
        <dbReference type="Proteomes" id="UP001649230"/>
    </source>
</evidence>
<feature type="chain" id="PRO_5046014282" evidence="2">
    <location>
        <begin position="26"/>
        <end position="155"/>
    </location>
</feature>
<evidence type="ECO:0000256" key="1">
    <source>
        <dbReference type="SAM" id="MobiDB-lite"/>
    </source>
</evidence>
<feature type="region of interest" description="Disordered" evidence="1">
    <location>
        <begin position="120"/>
        <end position="143"/>
    </location>
</feature>
<proteinExistence type="predicted"/>